<dbReference type="Proteomes" id="UP000072904">
    <property type="component" value="Chromosome 11"/>
</dbReference>
<keyword evidence="1" id="KW-1133">Transmembrane helix</keyword>
<dbReference type="VEuPathDB" id="PlasmoDB:PY02263"/>
<dbReference type="VEuPathDB" id="PlasmoDB:PY17X_1148600"/>
<protein>
    <submittedName>
        <fullName evidence="2">YIR protein</fullName>
    </submittedName>
</protein>
<evidence type="ECO:0000313" key="2">
    <source>
        <dbReference type="EMBL" id="CDU19168.1"/>
    </source>
</evidence>
<feature type="transmembrane region" description="Helical" evidence="1">
    <location>
        <begin position="247"/>
        <end position="264"/>
    </location>
</feature>
<dbReference type="Pfam" id="PF06022">
    <property type="entry name" value="Cir_Bir_Yir"/>
    <property type="match status" value="1"/>
</dbReference>
<keyword evidence="1" id="KW-0472">Membrane</keyword>
<dbReference type="GeneID" id="3807439"/>
<reference evidence="3" key="3">
    <citation type="submission" date="2014-05" db="EMBL/GenBank/DDBJ databases">
        <authorList>
            <person name="Aslett M.A."/>
            <person name="De Silva N."/>
        </authorList>
    </citation>
    <scope>NUCLEOTIDE SEQUENCE</scope>
    <source>
        <strain evidence="3">17X</strain>
    </source>
</reference>
<dbReference type="KEGG" id="pyo:PY17X_1148600"/>
<dbReference type="NCBIfam" id="TIGR01590">
    <property type="entry name" value="yir-bir-cir_Pla"/>
    <property type="match status" value="1"/>
</dbReference>
<dbReference type="Proteomes" id="UP000072874">
    <property type="component" value="Chromosome 11"/>
</dbReference>
<dbReference type="VEuPathDB" id="PlasmoDB:Py17XNL_001105869"/>
<organism evidence="2 5">
    <name type="scientific">Plasmodium yoelii</name>
    <dbReference type="NCBI Taxonomy" id="5861"/>
    <lineage>
        <taxon>Eukaryota</taxon>
        <taxon>Sar</taxon>
        <taxon>Alveolata</taxon>
        <taxon>Apicomplexa</taxon>
        <taxon>Aconoidasida</taxon>
        <taxon>Haemosporida</taxon>
        <taxon>Plasmodiidae</taxon>
        <taxon>Plasmodium</taxon>
        <taxon>Plasmodium (Vinckeia)</taxon>
    </lineage>
</organism>
<evidence type="ECO:0000313" key="3">
    <source>
        <dbReference type="EMBL" id="VTZ79753.1"/>
    </source>
</evidence>
<name>A0A077Y6Y9_PLAYE</name>
<dbReference type="VEuPathDB" id="PlasmoDB:PYYM_1149600"/>
<reference evidence="4 5" key="1">
    <citation type="journal article" date="2014" name="BMC Biol.">
        <title>A comprehensive evaluation of rodent malaria parasite genomes and gene expression.</title>
        <authorList>
            <person name="Otto T.D."/>
            <person name="Bohme U."/>
            <person name="Jackson A.P."/>
            <person name="Hunt M."/>
            <person name="Franke-Fayard B."/>
            <person name="Hoeijmakers W.A."/>
            <person name="Religa A.A."/>
            <person name="Robertson L."/>
            <person name="Sanders M."/>
            <person name="Ogun S.A."/>
            <person name="Cunningham D."/>
            <person name="Erhart A."/>
            <person name="Billker O."/>
            <person name="Khan S.M."/>
            <person name="Stunnenberg H.G."/>
            <person name="Langhorne J."/>
            <person name="Holder A.A."/>
            <person name="Waters A.P."/>
            <person name="Newbold C.I."/>
            <person name="Pain A."/>
            <person name="Berriman M."/>
            <person name="Janse C.J."/>
        </authorList>
    </citation>
    <scope>NUCLEOTIDE SEQUENCE [LARGE SCALE GENOMIC DNA]</scope>
    <source>
        <strain evidence="3 4">17X</strain>
        <strain evidence="2 5">YM</strain>
    </source>
</reference>
<evidence type="ECO:0000313" key="5">
    <source>
        <dbReference type="Proteomes" id="UP000072904"/>
    </source>
</evidence>
<dbReference type="EMBL" id="LM993665">
    <property type="protein sequence ID" value="VTZ79753.1"/>
    <property type="molecule type" value="Genomic_DNA"/>
</dbReference>
<dbReference type="InterPro" id="IPR006477">
    <property type="entry name" value="Yir_bir_cir"/>
</dbReference>
<reference evidence="2" key="2">
    <citation type="submission" date="2014-05" db="EMBL/GenBank/DDBJ databases">
        <authorList>
            <person name="Aslett A.Martin."/>
            <person name="De Silva Nishadi"/>
        </authorList>
    </citation>
    <scope>NUCLEOTIDE SEQUENCE</scope>
    <source>
        <strain evidence="2">YM</strain>
    </source>
</reference>
<dbReference type="AlphaFoldDB" id="A0A077Y6Y9"/>
<proteinExistence type="predicted"/>
<dbReference type="EMBL" id="LK934639">
    <property type="protein sequence ID" value="CDU19168.1"/>
    <property type="molecule type" value="Genomic_DNA"/>
</dbReference>
<dbReference type="OrthoDB" id="373191at2759"/>
<reference evidence="3" key="4">
    <citation type="submission" date="2019-05" db="EMBL/GenBank/DDBJ databases">
        <authorList>
            <consortium name="Pathogen Informatics"/>
        </authorList>
    </citation>
    <scope>NUCLEOTIDE SEQUENCE</scope>
    <source>
        <strain evidence="3">17X</strain>
    </source>
</reference>
<accession>A0A077Y6Y9</accession>
<sequence>MMNDNMCSKFLLVRNLLPDEFENNGDYQINDENYFNKYNNNKKCETDIEKINAGCLFLFEDMFGDSHLFKEYTNNNIKVVEYIIIWLSYMLNLKLNGKINNLKGYYNQYINNVEKYNTKINGVTAYNSYKDLIDKNNYLLNMDMSIISKFYESFILLCDMNTKLYADVSNCKDYLGKAHEFVKKYDKLNEKYYDFNEKYSIIKGSSYNQILSTLSNDYNNLKNRCKYYKSIKYPSLPIYSRSVIRNTLIPFIFVVTAICLRIAYKYSLFGFREKFKKQHLKRKIKKIIKKMNY</sequence>
<gene>
    <name evidence="3" type="ORF">PY17X_1148600</name>
    <name evidence="2" type="ORF">PYYM_1149600</name>
</gene>
<keyword evidence="1" id="KW-0812">Transmembrane</keyword>
<evidence type="ECO:0000256" key="1">
    <source>
        <dbReference type="SAM" id="Phobius"/>
    </source>
</evidence>
<evidence type="ECO:0000313" key="4">
    <source>
        <dbReference type="Proteomes" id="UP000072874"/>
    </source>
</evidence>
<dbReference type="RefSeq" id="XP_022812510.1">
    <property type="nucleotide sequence ID" value="XM_022956641.1"/>
</dbReference>